<evidence type="ECO:0000256" key="3">
    <source>
        <dbReference type="ARBA" id="ARBA00022884"/>
    </source>
</evidence>
<comment type="function">
    <text evidence="5">A key translational regulator that binds mRNA to regulate translation initiation and/or mRNA stability. Mediates global changes in gene expression, shifting from rapid growth to stress survival by linking envelope stress, the stringent response and the catabolite repression systems. Usually binds in the 5'-UTR; binding at or near the Shine-Dalgarno sequence prevents ribosome-binding, repressing translation, binding elsewhere in the 5'-UTR can activate translation and/or stabilize the mRNA. Its function is antagonized by small RNA(s).</text>
</comment>
<keyword evidence="4 5" id="KW-0010">Activator</keyword>
<name>A0ABV8SVQ3_9GAMM</name>
<keyword evidence="7" id="KW-1185">Reference proteome</keyword>
<dbReference type="EMBL" id="JBHSDU010000010">
    <property type="protein sequence ID" value="MFC4311698.1"/>
    <property type="molecule type" value="Genomic_DNA"/>
</dbReference>
<evidence type="ECO:0000256" key="5">
    <source>
        <dbReference type="HAMAP-Rule" id="MF_00167"/>
    </source>
</evidence>
<keyword evidence="5" id="KW-0678">Repressor</keyword>
<accession>A0ABV8SVQ3</accession>
<gene>
    <name evidence="5" type="primary">csrA</name>
    <name evidence="6" type="ORF">ACFPN2_21615</name>
</gene>
<comment type="caution">
    <text evidence="6">The sequence shown here is derived from an EMBL/GenBank/DDBJ whole genome shotgun (WGS) entry which is preliminary data.</text>
</comment>
<evidence type="ECO:0000256" key="2">
    <source>
        <dbReference type="ARBA" id="ARBA00022845"/>
    </source>
</evidence>
<sequence>MLILTRRVGESLAIGDQISFRVMRIKGGRVCIGIHAPSAQPVHRKEVCEPVMRSVRANGSAPSAVSADIRTDSFRR</sequence>
<evidence type="ECO:0000313" key="6">
    <source>
        <dbReference type="EMBL" id="MFC4311698.1"/>
    </source>
</evidence>
<dbReference type="HAMAP" id="MF_00167">
    <property type="entry name" value="CsrA"/>
    <property type="match status" value="1"/>
</dbReference>
<organism evidence="6 7">
    <name type="scientific">Steroidobacter flavus</name>
    <dbReference type="NCBI Taxonomy" id="1842136"/>
    <lineage>
        <taxon>Bacteria</taxon>
        <taxon>Pseudomonadati</taxon>
        <taxon>Pseudomonadota</taxon>
        <taxon>Gammaproteobacteria</taxon>
        <taxon>Steroidobacterales</taxon>
        <taxon>Steroidobacteraceae</taxon>
        <taxon>Steroidobacter</taxon>
    </lineage>
</organism>
<keyword evidence="1 5" id="KW-0963">Cytoplasm</keyword>
<dbReference type="Gene3D" id="2.60.40.4380">
    <property type="entry name" value="Translational regulator CsrA"/>
    <property type="match status" value="1"/>
</dbReference>
<keyword evidence="3 5" id="KW-0694">RNA-binding</keyword>
<dbReference type="PANTHER" id="PTHR34984">
    <property type="entry name" value="CARBON STORAGE REGULATOR"/>
    <property type="match status" value="1"/>
</dbReference>
<comment type="subunit">
    <text evidence="5">Homodimer; the beta-strands of each monomer intercalate to form a hydrophobic core, while the alpha-helices form wings that extend away from the core.</text>
</comment>
<evidence type="ECO:0000256" key="1">
    <source>
        <dbReference type="ARBA" id="ARBA00022490"/>
    </source>
</evidence>
<protein>
    <recommendedName>
        <fullName evidence="5">Translational regulator CsrA</fullName>
    </recommendedName>
    <alternativeName>
        <fullName evidence="5">Carbon storage regulator</fullName>
    </alternativeName>
</protein>
<dbReference type="SUPFAM" id="SSF117130">
    <property type="entry name" value="CsrA-like"/>
    <property type="match status" value="1"/>
</dbReference>
<proteinExistence type="inferred from homology"/>
<evidence type="ECO:0000313" key="7">
    <source>
        <dbReference type="Proteomes" id="UP001595904"/>
    </source>
</evidence>
<dbReference type="Pfam" id="PF02599">
    <property type="entry name" value="CsrA"/>
    <property type="match status" value="1"/>
</dbReference>
<reference evidence="7" key="1">
    <citation type="journal article" date="2019" name="Int. J. Syst. Evol. Microbiol.">
        <title>The Global Catalogue of Microorganisms (GCM) 10K type strain sequencing project: providing services to taxonomists for standard genome sequencing and annotation.</title>
        <authorList>
            <consortium name="The Broad Institute Genomics Platform"/>
            <consortium name="The Broad Institute Genome Sequencing Center for Infectious Disease"/>
            <person name="Wu L."/>
            <person name="Ma J."/>
        </authorList>
    </citation>
    <scope>NUCLEOTIDE SEQUENCE [LARGE SCALE GENOMIC DNA]</scope>
    <source>
        <strain evidence="7">CGMCC 1.10759</strain>
    </source>
</reference>
<comment type="subcellular location">
    <subcellularLocation>
        <location evidence="5">Cytoplasm</location>
    </subcellularLocation>
</comment>
<keyword evidence="2 5" id="KW-0810">Translation regulation</keyword>
<dbReference type="PANTHER" id="PTHR34984:SF1">
    <property type="entry name" value="CARBON STORAGE REGULATOR"/>
    <property type="match status" value="1"/>
</dbReference>
<dbReference type="RefSeq" id="WP_380600466.1">
    <property type="nucleotide sequence ID" value="NZ_JBHSDU010000010.1"/>
</dbReference>
<dbReference type="InterPro" id="IPR003751">
    <property type="entry name" value="CsrA"/>
</dbReference>
<dbReference type="InterPro" id="IPR036107">
    <property type="entry name" value="CsrA_sf"/>
</dbReference>
<comment type="similarity">
    <text evidence="5">Belongs to the CsrA/RsmA family.</text>
</comment>
<evidence type="ECO:0000256" key="4">
    <source>
        <dbReference type="ARBA" id="ARBA00023159"/>
    </source>
</evidence>
<dbReference type="Proteomes" id="UP001595904">
    <property type="component" value="Unassembled WGS sequence"/>
</dbReference>